<evidence type="ECO:0000313" key="2">
    <source>
        <dbReference type="EMBL" id="OUE07514.1"/>
    </source>
</evidence>
<dbReference type="Gene3D" id="2.60.40.10">
    <property type="entry name" value="Immunoglobulins"/>
    <property type="match status" value="1"/>
</dbReference>
<dbReference type="EMBL" id="MDHJ01000001">
    <property type="protein sequence ID" value="OUE07514.1"/>
    <property type="molecule type" value="Genomic_DNA"/>
</dbReference>
<organism evidence="2 3">
    <name type="scientific">Clavibacter michiganensis</name>
    <dbReference type="NCBI Taxonomy" id="28447"/>
    <lineage>
        <taxon>Bacteria</taxon>
        <taxon>Bacillati</taxon>
        <taxon>Actinomycetota</taxon>
        <taxon>Actinomycetes</taxon>
        <taxon>Micrococcales</taxon>
        <taxon>Microbacteriaceae</taxon>
        <taxon>Clavibacter</taxon>
    </lineage>
</organism>
<feature type="domain" description="Fibronectin type III-like" evidence="1">
    <location>
        <begin position="2"/>
        <end position="69"/>
    </location>
</feature>
<name>A0A251XPL3_9MICO</name>
<dbReference type="SMART" id="SM01217">
    <property type="entry name" value="Fn3_like"/>
    <property type="match status" value="1"/>
</dbReference>
<dbReference type="InterPro" id="IPR026891">
    <property type="entry name" value="Fn3-like"/>
</dbReference>
<dbReference type="Proteomes" id="UP000195106">
    <property type="component" value="Unassembled WGS sequence"/>
</dbReference>
<accession>A0A251XPL3</accession>
<sequence length="119" mass="12864">MVQLYARDVQGSVTRPVAQLLGYLRLDLAAGESARVQFEVPTTRLAFTDPRYRRIVEPGAVELWVGPSSAVKETEAAIAITGPVHHVTIQDERYVRTSVEPVGASAGAPAVPERVLEPS</sequence>
<dbReference type="Pfam" id="PF14310">
    <property type="entry name" value="Fn3-like"/>
    <property type="match status" value="1"/>
</dbReference>
<gene>
    <name evidence="2" type="primary">bglX_2</name>
    <name evidence="2" type="ORF">CMsap09_01100</name>
</gene>
<evidence type="ECO:0000259" key="1">
    <source>
        <dbReference type="SMART" id="SM01217"/>
    </source>
</evidence>
<protein>
    <submittedName>
        <fullName evidence="2">Periplasmic beta-glucosidase</fullName>
    </submittedName>
</protein>
<proteinExistence type="predicted"/>
<evidence type="ECO:0000313" key="3">
    <source>
        <dbReference type="Proteomes" id="UP000195106"/>
    </source>
</evidence>
<dbReference type="AlphaFoldDB" id="A0A251XPL3"/>
<comment type="caution">
    <text evidence="2">The sequence shown here is derived from an EMBL/GenBank/DDBJ whole genome shotgun (WGS) entry which is preliminary data.</text>
</comment>
<dbReference type="GO" id="GO:0005975">
    <property type="term" value="P:carbohydrate metabolic process"/>
    <property type="evidence" value="ECO:0007669"/>
    <property type="project" value="UniProtKB-ARBA"/>
</dbReference>
<reference evidence="2 3" key="1">
    <citation type="submission" date="2016-08" db="EMBL/GenBank/DDBJ databases">
        <title>Genome sequence of Clavibacter michiganensis spp. strain CASJ009.</title>
        <authorList>
            <person name="Thapa S.P."/>
            <person name="Coaker G."/>
        </authorList>
    </citation>
    <scope>NUCLEOTIDE SEQUENCE [LARGE SCALE GENOMIC DNA]</scope>
    <source>
        <strain evidence="2">CASJ009</strain>
    </source>
</reference>
<dbReference type="InterPro" id="IPR013783">
    <property type="entry name" value="Ig-like_fold"/>
</dbReference>